<accession>A0AA35YZC6</accession>
<reference evidence="1" key="1">
    <citation type="submission" date="2023-04" db="EMBL/GenBank/DDBJ databases">
        <authorList>
            <person name="Vijverberg K."/>
            <person name="Xiong W."/>
            <person name="Schranz E."/>
        </authorList>
    </citation>
    <scope>NUCLEOTIDE SEQUENCE</scope>
</reference>
<organism evidence="1 2">
    <name type="scientific">Lactuca saligna</name>
    <name type="common">Willowleaf lettuce</name>
    <dbReference type="NCBI Taxonomy" id="75948"/>
    <lineage>
        <taxon>Eukaryota</taxon>
        <taxon>Viridiplantae</taxon>
        <taxon>Streptophyta</taxon>
        <taxon>Embryophyta</taxon>
        <taxon>Tracheophyta</taxon>
        <taxon>Spermatophyta</taxon>
        <taxon>Magnoliopsida</taxon>
        <taxon>eudicotyledons</taxon>
        <taxon>Gunneridae</taxon>
        <taxon>Pentapetalae</taxon>
        <taxon>asterids</taxon>
        <taxon>campanulids</taxon>
        <taxon>Asterales</taxon>
        <taxon>Asteraceae</taxon>
        <taxon>Cichorioideae</taxon>
        <taxon>Cichorieae</taxon>
        <taxon>Lactucinae</taxon>
        <taxon>Lactuca</taxon>
    </lineage>
</organism>
<protein>
    <submittedName>
        <fullName evidence="1">Uncharacterized protein</fullName>
    </submittedName>
</protein>
<dbReference type="EMBL" id="OX465080">
    <property type="protein sequence ID" value="CAI9282871.1"/>
    <property type="molecule type" value="Genomic_DNA"/>
</dbReference>
<name>A0AA35YZC6_LACSI</name>
<gene>
    <name evidence="1" type="ORF">LSALG_LOCUS22494</name>
</gene>
<evidence type="ECO:0000313" key="1">
    <source>
        <dbReference type="EMBL" id="CAI9282871.1"/>
    </source>
</evidence>
<sequence>MLFFAQLFLDQVIDCIFGNKTPTYVPYTCWLGLILSRKEGYVESPGIIIQIHCLSIRIINVTPLEVSKEDDEDNDKEDIDEDASEDDYEECVGIKKGVMKKKTLIKMKKN</sequence>
<dbReference type="AlphaFoldDB" id="A0AA35YZC6"/>
<dbReference type="Proteomes" id="UP001177003">
    <property type="component" value="Chromosome 4"/>
</dbReference>
<proteinExistence type="predicted"/>
<keyword evidence="2" id="KW-1185">Reference proteome</keyword>
<evidence type="ECO:0000313" key="2">
    <source>
        <dbReference type="Proteomes" id="UP001177003"/>
    </source>
</evidence>